<protein>
    <submittedName>
        <fullName evidence="2">Uncharacterized protein</fullName>
    </submittedName>
</protein>
<feature type="compositionally biased region" description="Gly residues" evidence="1">
    <location>
        <begin position="27"/>
        <end position="43"/>
    </location>
</feature>
<gene>
    <name evidence="2" type="ORF">SCA03_02020</name>
</gene>
<evidence type="ECO:0000313" key="3">
    <source>
        <dbReference type="Proteomes" id="UP000319210"/>
    </source>
</evidence>
<evidence type="ECO:0000313" key="2">
    <source>
        <dbReference type="EMBL" id="GEB47651.1"/>
    </source>
</evidence>
<proteinExistence type="predicted"/>
<sequence>MYRPELVAPALSTADRSSTAVMAAPGRGDGGGGGGAGAREGAGGVKGVVKGVVRGRERGEEAWGGVREGEGRRAGVKGRVPRNGKRIPLRRT</sequence>
<reference evidence="2 3" key="1">
    <citation type="submission" date="2019-06" db="EMBL/GenBank/DDBJ databases">
        <title>Whole genome shotgun sequence of Streptomyces cacaoi subsp. cacaoi NBRC 12748.</title>
        <authorList>
            <person name="Hosoyama A."/>
            <person name="Uohara A."/>
            <person name="Ohji S."/>
            <person name="Ichikawa N."/>
        </authorList>
    </citation>
    <scope>NUCLEOTIDE SEQUENCE [LARGE SCALE GENOMIC DNA]</scope>
    <source>
        <strain evidence="2 3">NBRC 12748</strain>
    </source>
</reference>
<evidence type="ECO:0000256" key="1">
    <source>
        <dbReference type="SAM" id="MobiDB-lite"/>
    </source>
</evidence>
<feature type="region of interest" description="Disordered" evidence="1">
    <location>
        <begin position="58"/>
        <end position="92"/>
    </location>
</feature>
<organism evidence="2 3">
    <name type="scientific">Streptomyces cacaoi</name>
    <dbReference type="NCBI Taxonomy" id="1898"/>
    <lineage>
        <taxon>Bacteria</taxon>
        <taxon>Bacillati</taxon>
        <taxon>Actinomycetota</taxon>
        <taxon>Actinomycetes</taxon>
        <taxon>Kitasatosporales</taxon>
        <taxon>Streptomycetaceae</taxon>
        <taxon>Streptomyces</taxon>
    </lineage>
</organism>
<comment type="caution">
    <text evidence="2">The sequence shown here is derived from an EMBL/GenBank/DDBJ whole genome shotgun (WGS) entry which is preliminary data.</text>
</comment>
<dbReference type="AlphaFoldDB" id="A0A4Y3QR18"/>
<keyword evidence="3" id="KW-1185">Reference proteome</keyword>
<dbReference type="EMBL" id="BJMM01000002">
    <property type="protein sequence ID" value="GEB47651.1"/>
    <property type="molecule type" value="Genomic_DNA"/>
</dbReference>
<feature type="compositionally biased region" description="Basic residues" evidence="1">
    <location>
        <begin position="74"/>
        <end position="92"/>
    </location>
</feature>
<feature type="compositionally biased region" description="Basic and acidic residues" evidence="1">
    <location>
        <begin position="58"/>
        <end position="73"/>
    </location>
</feature>
<accession>A0A4Y3QR18</accession>
<dbReference type="Proteomes" id="UP000319210">
    <property type="component" value="Unassembled WGS sequence"/>
</dbReference>
<name>A0A4Y3QR18_STRCI</name>
<feature type="region of interest" description="Disordered" evidence="1">
    <location>
        <begin position="1"/>
        <end position="43"/>
    </location>
</feature>